<dbReference type="EMBL" id="CP025612">
    <property type="protein sequence ID" value="AUN32287.1"/>
    <property type="molecule type" value="Genomic_DNA"/>
</dbReference>
<dbReference type="AlphaFoldDB" id="A0A2K9NGR1"/>
<keyword evidence="2" id="KW-1185">Reference proteome</keyword>
<dbReference type="Proteomes" id="UP000234752">
    <property type="component" value="Chromosome eg_2"/>
</dbReference>
<proteinExistence type="predicted"/>
<name>A0A2K9NGR1_9PROT</name>
<evidence type="ECO:0000313" key="2">
    <source>
        <dbReference type="Proteomes" id="UP000234752"/>
    </source>
</evidence>
<reference evidence="1 2" key="1">
    <citation type="submission" date="2017-12" db="EMBL/GenBank/DDBJ databases">
        <title>Genomes of bacteria within cyanobacterial aggregates.</title>
        <authorList>
            <person name="Cai H."/>
        </authorList>
    </citation>
    <scope>NUCLEOTIDE SEQUENCE [LARGE SCALE GENOMIC DNA]</scope>
    <source>
        <strain evidence="1 2">TH16</strain>
    </source>
</reference>
<accession>A0A2K9NGR1</accession>
<dbReference type="KEGG" id="ncb:C0V82_18020"/>
<organism evidence="1 2">
    <name type="scientific">Niveispirillum cyanobacteriorum</name>
    <dbReference type="NCBI Taxonomy" id="1612173"/>
    <lineage>
        <taxon>Bacteria</taxon>
        <taxon>Pseudomonadati</taxon>
        <taxon>Pseudomonadota</taxon>
        <taxon>Alphaproteobacteria</taxon>
        <taxon>Rhodospirillales</taxon>
        <taxon>Azospirillaceae</taxon>
        <taxon>Niveispirillum</taxon>
    </lineage>
</organism>
<dbReference type="RefSeq" id="WP_102113828.1">
    <property type="nucleotide sequence ID" value="NZ_BMGN01000006.1"/>
</dbReference>
<protein>
    <submittedName>
        <fullName evidence="1">Uncharacterized protein</fullName>
    </submittedName>
</protein>
<evidence type="ECO:0000313" key="1">
    <source>
        <dbReference type="EMBL" id="AUN32287.1"/>
    </source>
</evidence>
<gene>
    <name evidence="1" type="ORF">C0V82_18020</name>
</gene>
<dbReference type="OrthoDB" id="8479807at2"/>
<sequence length="99" mass="10710">MTLLLDGLANGWISLIAILILWVETLVLSLLSSRPQRRFRALWANACSGTCLLAALGLALRGVGPIWILVLLAGSLVAHGIDILLRAPSHGRVFSRRTE</sequence>